<dbReference type="AlphaFoldDB" id="A0AB34JGG4"/>
<dbReference type="InterPro" id="IPR036282">
    <property type="entry name" value="Glutathione-S-Trfase_C_sf"/>
</dbReference>
<keyword evidence="2" id="KW-1185">Reference proteome</keyword>
<dbReference type="EMBL" id="JBGBPQ010000008">
    <property type="protein sequence ID" value="KAL1520949.1"/>
    <property type="molecule type" value="Genomic_DNA"/>
</dbReference>
<accession>A0AB34JGG4</accession>
<evidence type="ECO:0000313" key="1">
    <source>
        <dbReference type="EMBL" id="KAL1520949.1"/>
    </source>
</evidence>
<comment type="caution">
    <text evidence="1">The sequence shown here is derived from an EMBL/GenBank/DDBJ whole genome shotgun (WGS) entry which is preliminary data.</text>
</comment>
<protein>
    <submittedName>
        <fullName evidence="1">Uncharacterized protein</fullName>
    </submittedName>
</protein>
<proteinExistence type="predicted"/>
<dbReference type="Proteomes" id="UP001515480">
    <property type="component" value="Unassembled WGS sequence"/>
</dbReference>
<dbReference type="SUPFAM" id="SSF47616">
    <property type="entry name" value="GST C-terminal domain-like"/>
    <property type="match status" value="1"/>
</dbReference>
<name>A0AB34JGG4_PRYPA</name>
<organism evidence="1 2">
    <name type="scientific">Prymnesium parvum</name>
    <name type="common">Toxic golden alga</name>
    <dbReference type="NCBI Taxonomy" id="97485"/>
    <lineage>
        <taxon>Eukaryota</taxon>
        <taxon>Haptista</taxon>
        <taxon>Haptophyta</taxon>
        <taxon>Prymnesiophyceae</taxon>
        <taxon>Prymnesiales</taxon>
        <taxon>Prymnesiaceae</taxon>
        <taxon>Prymnesium</taxon>
    </lineage>
</organism>
<evidence type="ECO:0000313" key="2">
    <source>
        <dbReference type="Proteomes" id="UP001515480"/>
    </source>
</evidence>
<gene>
    <name evidence="1" type="ORF">AB1Y20_022508</name>
</gene>
<reference evidence="1 2" key="1">
    <citation type="journal article" date="2024" name="Science">
        <title>Giant polyketide synthase enzymes in the biosynthesis of giant marine polyether toxins.</title>
        <authorList>
            <person name="Fallon T.R."/>
            <person name="Shende V.V."/>
            <person name="Wierzbicki I.H."/>
            <person name="Pendleton A.L."/>
            <person name="Watervoot N.F."/>
            <person name="Auber R.P."/>
            <person name="Gonzalez D.J."/>
            <person name="Wisecaver J.H."/>
            <person name="Moore B.S."/>
        </authorList>
    </citation>
    <scope>NUCLEOTIDE SEQUENCE [LARGE SCALE GENOMIC DNA]</scope>
    <source>
        <strain evidence="1 2">12B1</strain>
    </source>
</reference>
<sequence length="296" mass="32158">MPLIVSIARWTQPDLLARARTDRIPQLVLIPYSNYCELARRSLAACGEFAEISRPPLLHILPTLALRFGSGTHVSTSSRMFGGRPGGSPTGVPVCAMPSGKVLVDSWSILDECAQRAGWSMDGLTPELRHLLDTKLGAGARTFAYSSLLRPECKNVWQLLLIHGQGWWWKVACRCGLADLLARRLIASFKLDDAAHMAGVRGEIDQALAEIGVLLSNTSSPFLAGARPGAADVAIATLCAPLVFPPNYCDGKYNQLWDLLLAQDVGGRSQVEAWRATAAGKHILKVYETFPSQAQR</sequence>